<name>F9G6F4_FUSOF</name>
<keyword evidence="3" id="KW-0378">Hydrolase</keyword>
<evidence type="ECO:0000256" key="2">
    <source>
        <dbReference type="ARBA" id="ARBA00022670"/>
    </source>
</evidence>
<evidence type="ECO:0000256" key="1">
    <source>
        <dbReference type="ARBA" id="ARBA00005234"/>
    </source>
</evidence>
<keyword evidence="4" id="KW-0788">Thiol protease</keyword>
<feature type="coiled-coil region" evidence="5">
    <location>
        <begin position="551"/>
        <end position="585"/>
    </location>
</feature>
<reference evidence="8" key="1">
    <citation type="journal article" date="2012" name="Mol. Plant Microbe Interact.">
        <title>A highly conserved effector in Fusarium oxysporum is required for full virulence on Arabidopsis.</title>
        <authorList>
            <person name="Thatcher L.F."/>
            <person name="Gardiner D.M."/>
            <person name="Kazan K."/>
            <person name="Manners J."/>
        </authorList>
    </citation>
    <scope>NUCLEOTIDE SEQUENCE [LARGE SCALE GENOMIC DNA]</scope>
    <source>
        <strain evidence="8">Fo5176</strain>
    </source>
</reference>
<dbReference type="Gene3D" id="1.10.287.1490">
    <property type="match status" value="1"/>
</dbReference>
<dbReference type="EMBL" id="AFQF01003523">
    <property type="protein sequence ID" value="EGU75253.1"/>
    <property type="molecule type" value="Genomic_DNA"/>
</dbReference>
<organism evidence="8">
    <name type="scientific">Fusarium oxysporum (strain Fo5176)</name>
    <name type="common">Fusarium vascular wilt</name>
    <dbReference type="NCBI Taxonomy" id="660025"/>
    <lineage>
        <taxon>Eukaryota</taxon>
        <taxon>Fungi</taxon>
        <taxon>Dikarya</taxon>
        <taxon>Ascomycota</taxon>
        <taxon>Pezizomycotina</taxon>
        <taxon>Sordariomycetes</taxon>
        <taxon>Hypocreomycetidae</taxon>
        <taxon>Hypocreales</taxon>
        <taxon>Nectriaceae</taxon>
        <taxon>Fusarium</taxon>
        <taxon>Fusarium oxysporum species complex</taxon>
    </lineage>
</organism>
<dbReference type="GO" id="GO:0000338">
    <property type="term" value="P:protein deneddylation"/>
    <property type="evidence" value="ECO:0007669"/>
    <property type="project" value="TreeGrafter"/>
</dbReference>
<keyword evidence="5" id="KW-0175">Coiled coil</keyword>
<keyword evidence="2" id="KW-0645">Protease</keyword>
<dbReference type="GO" id="GO:0008234">
    <property type="term" value="F:cysteine-type peptidase activity"/>
    <property type="evidence" value="ECO:0007669"/>
    <property type="project" value="UniProtKB-KW"/>
</dbReference>
<protein>
    <recommendedName>
        <fullName evidence="7">Ubiquitin-like protease family profile domain-containing protein</fullName>
    </recommendedName>
</protein>
<feature type="compositionally biased region" description="Low complexity" evidence="6">
    <location>
        <begin position="189"/>
        <end position="200"/>
    </location>
</feature>
<evidence type="ECO:0000313" key="8">
    <source>
        <dbReference type="EMBL" id="EGU75253.1"/>
    </source>
</evidence>
<dbReference type="OrthoDB" id="5057644at2759"/>
<evidence type="ECO:0000256" key="5">
    <source>
        <dbReference type="SAM" id="Coils"/>
    </source>
</evidence>
<dbReference type="GO" id="GO:0006508">
    <property type="term" value="P:proteolysis"/>
    <property type="evidence" value="ECO:0007669"/>
    <property type="project" value="UniProtKB-KW"/>
</dbReference>
<dbReference type="Pfam" id="PF02902">
    <property type="entry name" value="Peptidase_C48"/>
    <property type="match status" value="1"/>
</dbReference>
<dbReference type="InterPro" id="IPR044613">
    <property type="entry name" value="Nep1/2-like"/>
</dbReference>
<evidence type="ECO:0000256" key="6">
    <source>
        <dbReference type="SAM" id="MobiDB-lite"/>
    </source>
</evidence>
<dbReference type="Gene3D" id="3.40.395.10">
    <property type="entry name" value="Adenoviral Proteinase, Chain A"/>
    <property type="match status" value="1"/>
</dbReference>
<dbReference type="AlphaFoldDB" id="F9G6F4"/>
<feature type="domain" description="Ubiquitin-like protease family profile" evidence="7">
    <location>
        <begin position="178"/>
        <end position="366"/>
    </location>
</feature>
<dbReference type="InterPro" id="IPR003653">
    <property type="entry name" value="Peptidase_C48_C"/>
</dbReference>
<dbReference type="PANTHER" id="PTHR46468">
    <property type="entry name" value="SENTRIN-SPECIFIC PROTEASE 8"/>
    <property type="match status" value="1"/>
</dbReference>
<dbReference type="PANTHER" id="PTHR46468:SF1">
    <property type="entry name" value="SENTRIN-SPECIFIC PROTEASE 8"/>
    <property type="match status" value="1"/>
</dbReference>
<feature type="region of interest" description="Disordered" evidence="6">
    <location>
        <begin position="177"/>
        <end position="234"/>
    </location>
</feature>
<accession>F9G6F4</accession>
<dbReference type="SUPFAM" id="SSF54001">
    <property type="entry name" value="Cysteine proteinases"/>
    <property type="match status" value="1"/>
</dbReference>
<evidence type="ECO:0000256" key="4">
    <source>
        <dbReference type="ARBA" id="ARBA00022807"/>
    </source>
</evidence>
<dbReference type="PROSITE" id="PS50600">
    <property type="entry name" value="ULP_PROTEASE"/>
    <property type="match status" value="1"/>
</dbReference>
<proteinExistence type="inferred from homology"/>
<feature type="coiled-coil region" evidence="5">
    <location>
        <begin position="451"/>
        <end position="481"/>
    </location>
</feature>
<comment type="caution">
    <text evidence="8">The sequence shown here is derived from an EMBL/GenBank/DDBJ whole genome shotgun (WGS) entry which is preliminary data.</text>
</comment>
<dbReference type="InterPro" id="IPR038765">
    <property type="entry name" value="Papain-like_cys_pep_sf"/>
</dbReference>
<gene>
    <name evidence="8" type="ORF">FOXB_14236</name>
</gene>
<evidence type="ECO:0000259" key="7">
    <source>
        <dbReference type="PROSITE" id="PS50600"/>
    </source>
</evidence>
<feature type="compositionally biased region" description="Low complexity" evidence="6">
    <location>
        <begin position="55"/>
        <end position="65"/>
    </location>
</feature>
<feature type="region of interest" description="Disordered" evidence="6">
    <location>
        <begin position="396"/>
        <end position="434"/>
    </location>
</feature>
<sequence length="620" mass="69298">MATISKTRTAKKRALSPLGDQNIVLGEPYDGDNDEDFLGDKIGGNGGRHKKQKPQTDMKQQQQQQQEEKPPGWWPDRYAPENPESPNMISRMNAVIKKCNKVGYSLEDLWKDDGLMVQAILKGGRHRLTQRTFDRIDYPVVFKQSKKGVATAGYELRRNSSNAIESDSQYLATDAPALSLPDRDDSDESPPSSNHSNSGAHNDELLTSPNRAVSVDSDKSFPAPPTPPPVSETISRLRGSDWLKDIDILRCVELLNASPEWHIFDPGYPSPTSKLSERNEVSANSLIFFINAKSHWSLCHLDRRLGLLKHYNSLLSEMPVNDLKSWILEQPAIRLTGELSIREEKCPQQRDGFNCGIFTLAVLQALLNGNKIPSEVDANHLRSLFAGQLESTTSSELAKPSSEAVFPGMPPRSRRASFEQSHSDAHNLGLLDDPGEHDVAFPPLSHLQEFAKSLEKTEVNLREDIKALEKQKEQLAKMSQERYLFQQKLANGQKLADELTGKVEKSEADYKAACECLSQWITGCKVEPANTLLNKIISDAKSTIQSSAAEINSHKEILESMQAKCDEYKDTIEKLQAEILSSTKQGDVIEKNIRRNRESLTHVNQEFAKIAVSLGFTECR</sequence>
<dbReference type="STRING" id="660025.F9G6F4"/>
<evidence type="ECO:0000256" key="3">
    <source>
        <dbReference type="ARBA" id="ARBA00022801"/>
    </source>
</evidence>
<comment type="similarity">
    <text evidence="1">Belongs to the peptidase C48 family.</text>
</comment>
<dbReference type="GO" id="GO:0019784">
    <property type="term" value="F:deNEDDylase activity"/>
    <property type="evidence" value="ECO:0007669"/>
    <property type="project" value="InterPro"/>
</dbReference>
<feature type="region of interest" description="Disordered" evidence="6">
    <location>
        <begin position="1"/>
        <end position="86"/>
    </location>
</feature>